<proteinExistence type="predicted"/>
<sequence length="72" mass="8070">MEGSESSRTRSKRDVEDNIDATGSWKEDEEREDVDGRMVRSGKSRKHSYADGAEDADDGTRRKLVSSSGRAY</sequence>
<dbReference type="EMBL" id="GBRH01253375">
    <property type="protein sequence ID" value="JAD44520.1"/>
    <property type="molecule type" value="Transcribed_RNA"/>
</dbReference>
<evidence type="ECO:0000313" key="2">
    <source>
        <dbReference type="EMBL" id="JAD44520.1"/>
    </source>
</evidence>
<feature type="compositionally biased region" description="Basic and acidic residues" evidence="1">
    <location>
        <begin position="1"/>
        <end position="16"/>
    </location>
</feature>
<evidence type="ECO:0000256" key="1">
    <source>
        <dbReference type="SAM" id="MobiDB-lite"/>
    </source>
</evidence>
<name>A0A0A9A689_ARUDO</name>
<reference evidence="2" key="2">
    <citation type="journal article" date="2015" name="Data Brief">
        <title>Shoot transcriptome of the giant reed, Arundo donax.</title>
        <authorList>
            <person name="Barrero R.A."/>
            <person name="Guerrero F.D."/>
            <person name="Moolhuijzen P."/>
            <person name="Goolsby J.A."/>
            <person name="Tidwell J."/>
            <person name="Bellgard S.E."/>
            <person name="Bellgard M.I."/>
        </authorList>
    </citation>
    <scope>NUCLEOTIDE SEQUENCE</scope>
    <source>
        <tissue evidence="2">Shoot tissue taken approximately 20 cm above the soil surface</tissue>
    </source>
</reference>
<protein>
    <submittedName>
        <fullName evidence="2">Uncharacterized protein</fullName>
    </submittedName>
</protein>
<reference evidence="2" key="1">
    <citation type="submission" date="2014-09" db="EMBL/GenBank/DDBJ databases">
        <authorList>
            <person name="Magalhaes I.L.F."/>
            <person name="Oliveira U."/>
            <person name="Santos F.R."/>
            <person name="Vidigal T.H.D.A."/>
            <person name="Brescovit A.D."/>
            <person name="Santos A.J."/>
        </authorList>
    </citation>
    <scope>NUCLEOTIDE SEQUENCE</scope>
    <source>
        <tissue evidence="2">Shoot tissue taken approximately 20 cm above the soil surface</tissue>
    </source>
</reference>
<accession>A0A0A9A689</accession>
<feature type="region of interest" description="Disordered" evidence="1">
    <location>
        <begin position="1"/>
        <end position="72"/>
    </location>
</feature>
<organism evidence="2">
    <name type="scientific">Arundo donax</name>
    <name type="common">Giant reed</name>
    <name type="synonym">Donax arundinaceus</name>
    <dbReference type="NCBI Taxonomy" id="35708"/>
    <lineage>
        <taxon>Eukaryota</taxon>
        <taxon>Viridiplantae</taxon>
        <taxon>Streptophyta</taxon>
        <taxon>Embryophyta</taxon>
        <taxon>Tracheophyta</taxon>
        <taxon>Spermatophyta</taxon>
        <taxon>Magnoliopsida</taxon>
        <taxon>Liliopsida</taxon>
        <taxon>Poales</taxon>
        <taxon>Poaceae</taxon>
        <taxon>PACMAD clade</taxon>
        <taxon>Arundinoideae</taxon>
        <taxon>Arundineae</taxon>
        <taxon>Arundo</taxon>
    </lineage>
</organism>
<dbReference type="AlphaFoldDB" id="A0A0A9A689"/>